<proteinExistence type="inferred from homology"/>
<dbReference type="InterPro" id="IPR035980">
    <property type="entry name" value="Ribosomal_bS6_sf"/>
</dbReference>
<dbReference type="Gene3D" id="3.30.70.60">
    <property type="match status" value="1"/>
</dbReference>
<dbReference type="InterPro" id="IPR020815">
    <property type="entry name" value="Ribosomal_bS6_CS"/>
</dbReference>
<keyword evidence="6 9" id="KW-0687">Ribonucleoprotein</keyword>
<dbReference type="InterPro" id="IPR020814">
    <property type="entry name" value="Ribosomal_S6_plastid/chlpt"/>
</dbReference>
<dbReference type="HAMAP" id="MF_00360">
    <property type="entry name" value="Ribosomal_bS6"/>
    <property type="match status" value="1"/>
</dbReference>
<evidence type="ECO:0000256" key="7">
    <source>
        <dbReference type="ARBA" id="ARBA00035170"/>
    </source>
</evidence>
<dbReference type="FunFam" id="4.10.640.10:FF:000001">
    <property type="entry name" value="30S ribosomal protein S18"/>
    <property type="match status" value="1"/>
</dbReference>
<dbReference type="NCBIfam" id="TIGR00166">
    <property type="entry name" value="S6"/>
    <property type="match status" value="1"/>
</dbReference>
<dbReference type="GO" id="GO:0022627">
    <property type="term" value="C:cytosolic small ribosomal subunit"/>
    <property type="evidence" value="ECO:0007669"/>
    <property type="project" value="TreeGrafter"/>
</dbReference>
<keyword evidence="11" id="KW-1185">Reference proteome</keyword>
<dbReference type="EnsemblMetazoa" id="GPAI000635-RA">
    <property type="protein sequence ID" value="GPAI000635-PA"/>
    <property type="gene ID" value="GPAI000635"/>
</dbReference>
<dbReference type="SUPFAM" id="SSF54995">
    <property type="entry name" value="Ribosomal protein S6"/>
    <property type="match status" value="1"/>
</dbReference>
<keyword evidence="3" id="KW-0699">rRNA-binding</keyword>
<dbReference type="PROSITE" id="PS00057">
    <property type="entry name" value="RIBOSOMAL_S18"/>
    <property type="match status" value="1"/>
</dbReference>
<dbReference type="PANTHER" id="PTHR13479:SF40">
    <property type="entry name" value="SMALL RIBOSOMAL SUBUNIT PROTEIN BS18M"/>
    <property type="match status" value="1"/>
</dbReference>
<dbReference type="CDD" id="cd00473">
    <property type="entry name" value="bS6"/>
    <property type="match status" value="1"/>
</dbReference>
<dbReference type="GO" id="GO:0006412">
    <property type="term" value="P:translation"/>
    <property type="evidence" value="ECO:0007669"/>
    <property type="project" value="InterPro"/>
</dbReference>
<accession>A0A1A9Z0Z8</accession>
<reference evidence="11" key="1">
    <citation type="submission" date="2014-03" db="EMBL/GenBank/DDBJ databases">
        <authorList>
            <person name="Aksoy S."/>
            <person name="Warren W."/>
            <person name="Wilson R.K."/>
        </authorList>
    </citation>
    <scope>NUCLEOTIDE SEQUENCE [LARGE SCALE GENOMIC DNA]</scope>
    <source>
        <strain evidence="11">IAEA</strain>
    </source>
</reference>
<dbReference type="PRINTS" id="PR00974">
    <property type="entry name" value="RIBOSOMALS18"/>
</dbReference>
<evidence type="ECO:0000256" key="9">
    <source>
        <dbReference type="RuleBase" id="RU003910"/>
    </source>
</evidence>
<keyword evidence="4" id="KW-0694">RNA-binding</keyword>
<keyword evidence="5 9" id="KW-0689">Ribosomal protein</keyword>
<dbReference type="PROSITE" id="PS01048">
    <property type="entry name" value="RIBOSOMAL_S6"/>
    <property type="match status" value="1"/>
</dbReference>
<dbReference type="PANTHER" id="PTHR13479">
    <property type="entry name" value="30S RIBOSOMAL PROTEIN S18"/>
    <property type="match status" value="1"/>
</dbReference>
<dbReference type="Pfam" id="PF01250">
    <property type="entry name" value="Ribosomal_S6"/>
    <property type="match status" value="1"/>
</dbReference>
<evidence type="ECO:0000313" key="10">
    <source>
        <dbReference type="EnsemblMetazoa" id="GPAI000635-PA"/>
    </source>
</evidence>
<evidence type="ECO:0000256" key="5">
    <source>
        <dbReference type="ARBA" id="ARBA00022980"/>
    </source>
</evidence>
<dbReference type="SUPFAM" id="SSF46911">
    <property type="entry name" value="Ribosomal protein S18"/>
    <property type="match status" value="1"/>
</dbReference>
<dbReference type="HAMAP" id="MF_00270">
    <property type="entry name" value="Ribosomal_bS18"/>
    <property type="match status" value="1"/>
</dbReference>
<dbReference type="InterPro" id="IPR014717">
    <property type="entry name" value="Transl_elong_EF1B/ribsomal_bS6"/>
</dbReference>
<dbReference type="NCBIfam" id="TIGR00165">
    <property type="entry name" value="S18"/>
    <property type="match status" value="1"/>
</dbReference>
<comment type="similarity">
    <text evidence="2">Belongs to the bacterial ribosomal protein bS6 family.</text>
</comment>
<dbReference type="InterPro" id="IPR000529">
    <property type="entry name" value="Ribosomal_bS6"/>
</dbReference>
<sequence length="189" mass="22314">MVHTDQSEQVSKIIEYYTEMITKNSGCIHRLEDWGRRQLAYPINKLHKAHYVLMNIEISAQILQKIVQDVQLNCAILRNMILKVKYAIKEPSPMFKMKEEKSANNGILNKKGALIMRNFRRRKFCRFTVEKIHHIDYKDIALLKNYITENGKIVPSRITGTRAKYQRKLSKAIKRARYLSLLPYTDHHN</sequence>
<dbReference type="AlphaFoldDB" id="A0A1A9Z0Z8"/>
<name>A0A1A9Z0Z8_GLOPL</name>
<evidence type="ECO:0000256" key="1">
    <source>
        <dbReference type="ARBA" id="ARBA00005589"/>
    </source>
</evidence>
<dbReference type="Gene3D" id="4.10.640.10">
    <property type="entry name" value="Ribosomal protein S18"/>
    <property type="match status" value="1"/>
</dbReference>
<dbReference type="GO" id="GO:0070181">
    <property type="term" value="F:small ribosomal subunit rRNA binding"/>
    <property type="evidence" value="ECO:0007669"/>
    <property type="project" value="TreeGrafter"/>
</dbReference>
<evidence type="ECO:0000256" key="3">
    <source>
        <dbReference type="ARBA" id="ARBA00022730"/>
    </source>
</evidence>
<dbReference type="InterPro" id="IPR018275">
    <property type="entry name" value="Ribosomal_bS18_CS"/>
</dbReference>
<dbReference type="Pfam" id="PF01084">
    <property type="entry name" value="Ribosomal_S18"/>
    <property type="match status" value="1"/>
</dbReference>
<evidence type="ECO:0000256" key="8">
    <source>
        <dbReference type="ARBA" id="ARBA00035365"/>
    </source>
</evidence>
<evidence type="ECO:0000313" key="11">
    <source>
        <dbReference type="Proteomes" id="UP000092445"/>
    </source>
</evidence>
<dbReference type="InterPro" id="IPR036870">
    <property type="entry name" value="Ribosomal_bS18_sf"/>
</dbReference>
<reference evidence="10" key="2">
    <citation type="submission" date="2020-05" db="UniProtKB">
        <authorList>
            <consortium name="EnsemblMetazoa"/>
        </authorList>
    </citation>
    <scope>IDENTIFICATION</scope>
    <source>
        <strain evidence="10">IAEA</strain>
    </source>
</reference>
<dbReference type="Proteomes" id="UP000092445">
    <property type="component" value="Unassembled WGS sequence"/>
</dbReference>
<protein>
    <recommendedName>
        <fullName evidence="7">Small ribosomal subunit protein bS6m</fullName>
    </recommendedName>
    <alternativeName>
        <fullName evidence="8">28S ribosomal protein S6, mitochondrial</fullName>
    </alternativeName>
</protein>
<evidence type="ECO:0000256" key="6">
    <source>
        <dbReference type="ARBA" id="ARBA00023274"/>
    </source>
</evidence>
<dbReference type="VEuPathDB" id="VectorBase:GPAI000635"/>
<dbReference type="InterPro" id="IPR001648">
    <property type="entry name" value="Ribosomal_bS18"/>
</dbReference>
<comment type="similarity">
    <text evidence="1 9">Belongs to the bacterial ribosomal protein bS18 family.</text>
</comment>
<dbReference type="GO" id="GO:0003735">
    <property type="term" value="F:structural constituent of ribosome"/>
    <property type="evidence" value="ECO:0007669"/>
    <property type="project" value="InterPro"/>
</dbReference>
<organism evidence="10 11">
    <name type="scientific">Glossina pallidipes</name>
    <name type="common">Tsetse fly</name>
    <dbReference type="NCBI Taxonomy" id="7398"/>
    <lineage>
        <taxon>Eukaryota</taxon>
        <taxon>Metazoa</taxon>
        <taxon>Ecdysozoa</taxon>
        <taxon>Arthropoda</taxon>
        <taxon>Hexapoda</taxon>
        <taxon>Insecta</taxon>
        <taxon>Pterygota</taxon>
        <taxon>Neoptera</taxon>
        <taxon>Endopterygota</taxon>
        <taxon>Diptera</taxon>
        <taxon>Brachycera</taxon>
        <taxon>Muscomorpha</taxon>
        <taxon>Hippoboscoidea</taxon>
        <taxon>Glossinidae</taxon>
        <taxon>Glossina</taxon>
    </lineage>
</organism>
<evidence type="ECO:0000256" key="4">
    <source>
        <dbReference type="ARBA" id="ARBA00022884"/>
    </source>
</evidence>
<evidence type="ECO:0000256" key="2">
    <source>
        <dbReference type="ARBA" id="ARBA00009512"/>
    </source>
</evidence>